<feature type="transmembrane region" description="Helical" evidence="1">
    <location>
        <begin position="94"/>
        <end position="124"/>
    </location>
</feature>
<feature type="domain" description="CAAX prenyl protease 2/Lysostaphin resistance protein A-like" evidence="2">
    <location>
        <begin position="146"/>
        <end position="232"/>
    </location>
</feature>
<dbReference type="GO" id="GO:0016787">
    <property type="term" value="F:hydrolase activity"/>
    <property type="evidence" value="ECO:0007669"/>
    <property type="project" value="UniProtKB-KW"/>
</dbReference>
<evidence type="ECO:0000256" key="1">
    <source>
        <dbReference type="SAM" id="Phobius"/>
    </source>
</evidence>
<feature type="transmembrane region" description="Helical" evidence="1">
    <location>
        <begin position="219"/>
        <end position="242"/>
    </location>
</feature>
<keyword evidence="1" id="KW-0812">Transmembrane</keyword>
<dbReference type="EMBL" id="CP146256">
    <property type="protein sequence ID" value="XAH74229.1"/>
    <property type="molecule type" value="Genomic_DNA"/>
</dbReference>
<feature type="transmembrane region" description="Helical" evidence="1">
    <location>
        <begin position="184"/>
        <end position="213"/>
    </location>
</feature>
<sequence length="277" mass="30156">MKKFLQYTGCLLPLIAGLAAQLAAGTAFSIFLSAQISAQMPGASLQEIQSEAITRYMEAAPFLILISHIVTIFMAALWFYYVSGRKLPENPLKGFSLFTVPVMLLCMIGLQYTCSGILMVISHLSPDLLTGYIQLLEASGLESLSPVTLIATLFFAPIGEELLFRGLTLHFTKRITSRFWIANLLQAVCFGIFHANLVQGIYAMIMGLVFGYVREKYQSLYASILLHALVNFCGTIISGLLLPDLEPGLGMSFAILCVAALVLAAGLKLVEKDTGKN</sequence>
<keyword evidence="1" id="KW-0472">Membrane</keyword>
<keyword evidence="4" id="KW-1185">Reference proteome</keyword>
<dbReference type="PANTHER" id="PTHR36435:SF1">
    <property type="entry name" value="CAAX AMINO TERMINAL PROTEASE FAMILY PROTEIN"/>
    <property type="match status" value="1"/>
</dbReference>
<keyword evidence="1" id="KW-1133">Transmembrane helix</keyword>
<proteinExistence type="predicted"/>
<protein>
    <submittedName>
        <fullName evidence="3">CPBP family intramembrane glutamic endopeptidase</fullName>
        <ecNumber evidence="3">3.4.-.-</ecNumber>
    </submittedName>
</protein>
<evidence type="ECO:0000313" key="4">
    <source>
        <dbReference type="Proteomes" id="UP001451571"/>
    </source>
</evidence>
<reference evidence="3 4" key="1">
    <citation type="submission" date="2024-02" db="EMBL/GenBank/DDBJ databases">
        <title>Bacterial strain from lacustrine sediment.</title>
        <authorList>
            <person name="Petit C."/>
            <person name="Fadhlaoui K."/>
        </authorList>
    </citation>
    <scope>NUCLEOTIDE SEQUENCE [LARGE SCALE GENOMIC DNA]</scope>
    <source>
        <strain evidence="3 4">IPX-CK</strain>
    </source>
</reference>
<dbReference type="RefSeq" id="WP_342757823.1">
    <property type="nucleotide sequence ID" value="NZ_CP146256.1"/>
</dbReference>
<accession>A0ABZ3EVG3</accession>
<dbReference type="Proteomes" id="UP001451571">
    <property type="component" value="Chromosome"/>
</dbReference>
<dbReference type="PANTHER" id="PTHR36435">
    <property type="entry name" value="SLR1288 PROTEIN"/>
    <property type="match status" value="1"/>
</dbReference>
<organism evidence="3 4">
    <name type="scientific">Kineothrix sedimenti</name>
    <dbReference type="NCBI Taxonomy" id="3123317"/>
    <lineage>
        <taxon>Bacteria</taxon>
        <taxon>Bacillati</taxon>
        <taxon>Bacillota</taxon>
        <taxon>Clostridia</taxon>
        <taxon>Lachnospirales</taxon>
        <taxon>Lachnospiraceae</taxon>
        <taxon>Kineothrix</taxon>
    </lineage>
</organism>
<keyword evidence="3" id="KW-0378">Hydrolase</keyword>
<dbReference type="InterPro" id="IPR052710">
    <property type="entry name" value="CAAX_protease"/>
</dbReference>
<name>A0ABZ3EVG3_9FIRM</name>
<feature type="transmembrane region" description="Helical" evidence="1">
    <location>
        <begin position="62"/>
        <end position="82"/>
    </location>
</feature>
<evidence type="ECO:0000259" key="2">
    <source>
        <dbReference type="Pfam" id="PF02517"/>
    </source>
</evidence>
<feature type="transmembrane region" description="Helical" evidence="1">
    <location>
        <begin position="249"/>
        <end position="270"/>
    </location>
</feature>
<evidence type="ECO:0000313" key="3">
    <source>
        <dbReference type="EMBL" id="XAH74229.1"/>
    </source>
</evidence>
<dbReference type="Pfam" id="PF02517">
    <property type="entry name" value="Rce1-like"/>
    <property type="match status" value="1"/>
</dbReference>
<dbReference type="EC" id="3.4.-.-" evidence="3"/>
<gene>
    <name evidence="3" type="ORF">V6984_00200</name>
</gene>
<dbReference type="InterPro" id="IPR003675">
    <property type="entry name" value="Rce1/LyrA-like_dom"/>
</dbReference>